<dbReference type="VEuPathDB" id="VectorBase:AFAF007605"/>
<evidence type="ECO:0000256" key="2">
    <source>
        <dbReference type="SAM" id="Phobius"/>
    </source>
</evidence>
<sequence length="440" mass="50860">MATAFSIRRNWARLTYNGARCQYQQDLDFLDQLRVITMSVILMLHVFIGMAMFTAQNPLAMEQFSANLLSQMLFSLVPFQVDLFFCISGLLLTVQFLQHTENKRFRISIFWQGLLNRYLRSLPVYAVLMLFTVSRYDTYQTTPSAYKIMSKMRVICRRKWWINFLYINNYYQPEEHCLIHTWYLAADFQLGNEYQLWYDEYFVRTYQRTETHCCSYFFGMMAGFLYHKITRKELSLPIATFRNVFTLASISIVGFALQAPLYNMMQFTKPSAWMAILSGVHKLSIGAFSAMSFLLLTFHDRQSLVRRWFRGNGLSRAMARLGFGFYLVQMTVLKVVFGNYPEDTRINVQLIASTFCSTFILSYAIALAAFIFIEKPFDVLFKLLLNLGKSRTAPVQPSVAKQANSVSVISSVMGSNGVKQKDSDGQTNRSDAQQGTDQVQ</sequence>
<reference evidence="4" key="2">
    <citation type="submission" date="2020-05" db="UniProtKB">
        <authorList>
            <consortium name="EnsemblMetazoa"/>
        </authorList>
    </citation>
    <scope>IDENTIFICATION</scope>
    <source>
        <strain evidence="4">FAR1</strain>
    </source>
</reference>
<dbReference type="PANTHER" id="PTHR11161">
    <property type="entry name" value="O-ACYLTRANSFERASE"/>
    <property type="match status" value="1"/>
</dbReference>
<keyword evidence="2" id="KW-0812">Transmembrane</keyword>
<feature type="transmembrane region" description="Helical" evidence="2">
    <location>
        <begin position="273"/>
        <end position="296"/>
    </location>
</feature>
<feature type="transmembrane region" description="Helical" evidence="2">
    <location>
        <begin position="317"/>
        <end position="337"/>
    </location>
</feature>
<dbReference type="AlphaFoldDB" id="A0A182QCV1"/>
<feature type="transmembrane region" description="Helical" evidence="2">
    <location>
        <begin position="349"/>
        <end position="373"/>
    </location>
</feature>
<evidence type="ECO:0000256" key="1">
    <source>
        <dbReference type="SAM" id="MobiDB-lite"/>
    </source>
</evidence>
<feature type="compositionally biased region" description="Polar residues" evidence="1">
    <location>
        <begin position="425"/>
        <end position="440"/>
    </location>
</feature>
<accession>A0A182QCV1</accession>
<feature type="region of interest" description="Disordered" evidence="1">
    <location>
        <begin position="415"/>
        <end position="440"/>
    </location>
</feature>
<dbReference type="Pfam" id="PF01757">
    <property type="entry name" value="Acyl_transf_3"/>
    <property type="match status" value="1"/>
</dbReference>
<dbReference type="EnsemblMetazoa" id="AFAF007605-RA">
    <property type="protein sequence ID" value="AFAF007605-PA"/>
    <property type="gene ID" value="AFAF007605"/>
</dbReference>
<protein>
    <recommendedName>
        <fullName evidence="3">Acyltransferase 3 domain-containing protein</fullName>
    </recommendedName>
</protein>
<dbReference type="GO" id="GO:0016747">
    <property type="term" value="F:acyltransferase activity, transferring groups other than amino-acyl groups"/>
    <property type="evidence" value="ECO:0007669"/>
    <property type="project" value="InterPro"/>
</dbReference>
<feature type="transmembrane region" description="Helical" evidence="2">
    <location>
        <begin position="239"/>
        <end position="261"/>
    </location>
</feature>
<name>A0A182QCV1_9DIPT</name>
<keyword evidence="2" id="KW-1133">Transmembrane helix</keyword>
<feature type="transmembrane region" description="Helical" evidence="2">
    <location>
        <begin position="73"/>
        <end position="97"/>
    </location>
</feature>
<reference evidence="5" key="1">
    <citation type="submission" date="2014-01" db="EMBL/GenBank/DDBJ databases">
        <title>The Genome Sequence of Anopheles farauti FAR1 (V2).</title>
        <authorList>
            <consortium name="The Broad Institute Genomics Platform"/>
            <person name="Neafsey D.E."/>
            <person name="Besansky N."/>
            <person name="Howell P."/>
            <person name="Walton C."/>
            <person name="Young S.K."/>
            <person name="Zeng Q."/>
            <person name="Gargeya S."/>
            <person name="Fitzgerald M."/>
            <person name="Haas B."/>
            <person name="Abouelleil A."/>
            <person name="Allen A.W."/>
            <person name="Alvarado L."/>
            <person name="Arachchi H.M."/>
            <person name="Berlin A.M."/>
            <person name="Chapman S.B."/>
            <person name="Gainer-Dewar J."/>
            <person name="Goldberg J."/>
            <person name="Griggs A."/>
            <person name="Gujja S."/>
            <person name="Hansen M."/>
            <person name="Howarth C."/>
            <person name="Imamovic A."/>
            <person name="Ireland A."/>
            <person name="Larimer J."/>
            <person name="McCowan C."/>
            <person name="Murphy C."/>
            <person name="Pearson M."/>
            <person name="Poon T.W."/>
            <person name="Priest M."/>
            <person name="Roberts A."/>
            <person name="Saif S."/>
            <person name="Shea T."/>
            <person name="Sisk P."/>
            <person name="Sykes S."/>
            <person name="Wortman J."/>
            <person name="Nusbaum C."/>
            <person name="Birren B."/>
        </authorList>
    </citation>
    <scope>NUCLEOTIDE SEQUENCE [LARGE SCALE GENOMIC DNA]</scope>
    <source>
        <strain evidence="5">FAR1</strain>
    </source>
</reference>
<dbReference type="PANTHER" id="PTHR11161:SF22">
    <property type="entry name" value="ACYLTRANSFERASE 3 DOMAIN-CONTAINING PROTEIN-RELATED"/>
    <property type="match status" value="1"/>
</dbReference>
<feature type="domain" description="Acyltransferase 3" evidence="3">
    <location>
        <begin position="28"/>
        <end position="190"/>
    </location>
</feature>
<organism evidence="4 5">
    <name type="scientific">Anopheles farauti</name>
    <dbReference type="NCBI Taxonomy" id="69004"/>
    <lineage>
        <taxon>Eukaryota</taxon>
        <taxon>Metazoa</taxon>
        <taxon>Ecdysozoa</taxon>
        <taxon>Arthropoda</taxon>
        <taxon>Hexapoda</taxon>
        <taxon>Insecta</taxon>
        <taxon>Pterygota</taxon>
        <taxon>Neoptera</taxon>
        <taxon>Endopterygota</taxon>
        <taxon>Diptera</taxon>
        <taxon>Nematocera</taxon>
        <taxon>Culicoidea</taxon>
        <taxon>Culicidae</taxon>
        <taxon>Anophelinae</taxon>
        <taxon>Anopheles</taxon>
    </lineage>
</organism>
<dbReference type="InterPro" id="IPR002656">
    <property type="entry name" value="Acyl_transf_3_dom"/>
</dbReference>
<evidence type="ECO:0000313" key="4">
    <source>
        <dbReference type="EnsemblMetazoa" id="AFAF007605-PA"/>
    </source>
</evidence>
<proteinExistence type="predicted"/>
<dbReference type="Proteomes" id="UP000075886">
    <property type="component" value="Unassembled WGS sequence"/>
</dbReference>
<keyword evidence="2" id="KW-0472">Membrane</keyword>
<dbReference type="InterPro" id="IPR052728">
    <property type="entry name" value="O2_lipid_transport_reg"/>
</dbReference>
<keyword evidence="5" id="KW-1185">Reference proteome</keyword>
<dbReference type="EMBL" id="AXCN02000449">
    <property type="status" value="NOT_ANNOTATED_CDS"/>
    <property type="molecule type" value="Genomic_DNA"/>
</dbReference>
<evidence type="ECO:0000313" key="5">
    <source>
        <dbReference type="Proteomes" id="UP000075886"/>
    </source>
</evidence>
<feature type="transmembrane region" description="Helical" evidence="2">
    <location>
        <begin position="33"/>
        <end position="53"/>
    </location>
</feature>
<evidence type="ECO:0000259" key="3">
    <source>
        <dbReference type="Pfam" id="PF01757"/>
    </source>
</evidence>